<comment type="caution">
    <text evidence="3">The sequence shown here is derived from an EMBL/GenBank/DDBJ whole genome shotgun (WGS) entry which is preliminary data.</text>
</comment>
<dbReference type="Gene3D" id="3.40.50.700">
    <property type="entry name" value="NADH:ubiquinone oxidoreductase-like, 20kDa subunit"/>
    <property type="match status" value="1"/>
</dbReference>
<dbReference type="GO" id="GO:0051536">
    <property type="term" value="F:iron-sulfur cluster binding"/>
    <property type="evidence" value="ECO:0007669"/>
    <property type="project" value="InterPro"/>
</dbReference>
<sequence>MGDKNGKLRIGWFSFTCCEDSTIIFTELLNTRWKNWKNQLEFVHAKVLKKSPDAIPEMDIAFVEGAITGDGQEQKLKNIRQKAKYLVAIGSCAVIGSPSNQRNFFNRSQLEEISPILARFKYKEKVLKLSDVVKVDEVVPGCPMNEQIFLQIMDKYLNTLTR</sequence>
<evidence type="ECO:0000256" key="1">
    <source>
        <dbReference type="ARBA" id="ARBA00023002"/>
    </source>
</evidence>
<name>A0A1F7IPT5_9BACT</name>
<dbReference type="AlphaFoldDB" id="A0A1F7IPT5"/>
<dbReference type="Proteomes" id="UP000178040">
    <property type="component" value="Unassembled WGS sequence"/>
</dbReference>
<evidence type="ECO:0000313" key="3">
    <source>
        <dbReference type="EMBL" id="OGK45374.1"/>
    </source>
</evidence>
<accession>A0A1F7IPT5</accession>
<dbReference type="InterPro" id="IPR037024">
    <property type="entry name" value="NiFe_Hase_small_N_sf"/>
</dbReference>
<reference evidence="3 4" key="1">
    <citation type="journal article" date="2016" name="Nat. Commun.">
        <title>Thousands of microbial genomes shed light on interconnected biogeochemical processes in an aquifer system.</title>
        <authorList>
            <person name="Anantharaman K."/>
            <person name="Brown C.T."/>
            <person name="Hug L.A."/>
            <person name="Sharon I."/>
            <person name="Castelle C.J."/>
            <person name="Probst A.J."/>
            <person name="Thomas B.C."/>
            <person name="Singh A."/>
            <person name="Wilkins M.J."/>
            <person name="Karaoz U."/>
            <person name="Brodie E.L."/>
            <person name="Williams K.H."/>
            <person name="Hubbard S.S."/>
            <person name="Banfield J.F."/>
        </authorList>
    </citation>
    <scope>NUCLEOTIDE SEQUENCE [LARGE SCALE GENOMIC DNA]</scope>
</reference>
<dbReference type="PANTHER" id="PTHR42845">
    <property type="entry name" value="COENZYME F420-REDUCING HYDROGENASE, GAMMA SUBUNIT"/>
    <property type="match status" value="1"/>
</dbReference>
<evidence type="ECO:0000313" key="4">
    <source>
        <dbReference type="Proteomes" id="UP000178040"/>
    </source>
</evidence>
<keyword evidence="1" id="KW-0560">Oxidoreductase</keyword>
<gene>
    <name evidence="3" type="ORF">A3B40_03435</name>
</gene>
<dbReference type="InterPro" id="IPR006137">
    <property type="entry name" value="NADH_UbQ_OxRdtase-like_20kDa"/>
</dbReference>
<dbReference type="SUPFAM" id="SSF56770">
    <property type="entry name" value="HydA/Nqo6-like"/>
    <property type="match status" value="1"/>
</dbReference>
<dbReference type="Pfam" id="PF01058">
    <property type="entry name" value="Oxidored_q6"/>
    <property type="match status" value="1"/>
</dbReference>
<dbReference type="PANTHER" id="PTHR42845:SF1">
    <property type="entry name" value="HYDROGENASE SMALL SUBUNIT"/>
    <property type="match status" value="1"/>
</dbReference>
<dbReference type="InterPro" id="IPR051349">
    <property type="entry name" value="Hydrogenase_assoc-protein"/>
</dbReference>
<protein>
    <recommendedName>
        <fullName evidence="2">NADH:ubiquinone oxidoreductase-like 20kDa subunit domain-containing protein</fullName>
    </recommendedName>
</protein>
<organism evidence="3 4">
    <name type="scientific">Candidatus Roizmanbacteria bacterium RIFCSPLOWO2_01_FULL_37_16</name>
    <dbReference type="NCBI Taxonomy" id="1802058"/>
    <lineage>
        <taxon>Bacteria</taxon>
        <taxon>Candidatus Roizmaniibacteriota</taxon>
    </lineage>
</organism>
<dbReference type="EMBL" id="MGAI01000010">
    <property type="protein sequence ID" value="OGK45374.1"/>
    <property type="molecule type" value="Genomic_DNA"/>
</dbReference>
<feature type="domain" description="NADH:ubiquinone oxidoreductase-like 20kDa subunit" evidence="2">
    <location>
        <begin position="31"/>
        <end position="153"/>
    </location>
</feature>
<proteinExistence type="predicted"/>
<evidence type="ECO:0000259" key="2">
    <source>
        <dbReference type="Pfam" id="PF01058"/>
    </source>
</evidence>
<dbReference type="GO" id="GO:0016491">
    <property type="term" value="F:oxidoreductase activity"/>
    <property type="evidence" value="ECO:0007669"/>
    <property type="project" value="UniProtKB-KW"/>
</dbReference>